<protein>
    <submittedName>
        <fullName evidence="1">Uncharacterized protein</fullName>
    </submittedName>
</protein>
<evidence type="ECO:0000313" key="2">
    <source>
        <dbReference type="Proteomes" id="UP000253239"/>
    </source>
</evidence>
<sequence>MTTDDAAADVTMHELLMRLLGEFSHLQDYLDELVAKRFLEVRIPAASKFFTDRAIKRIKDEERADLLLAIAKDLNSDAALASFRAVFNRVKKLRDRCAHSARITPGENGVLVIEKSVITWHEQPIERATVSRSELIQAIHECRWLEAQAAYVCHSGRLYNQLRLGTVLIEPVKPTERPEDWDGVTYRSVDE</sequence>
<accession>A0A2Z5HG97</accession>
<reference evidence="1 2" key="1">
    <citation type="submission" date="2018-05" db="EMBL/GenBank/DDBJ databases">
        <authorList>
            <person name="Holmes S."/>
            <person name="Andersen I."/>
            <person name="Antosh A."/>
            <person name="Cancino R."/>
            <person name="Cassaniti A."/>
            <person name="Checo C."/>
            <person name="Cruz A."/>
            <person name="Decastro L."/>
            <person name="Douthitt C."/>
            <person name="Dubois A."/>
            <person name="Flyod E."/>
            <person name="Gough C."/>
            <person name="Holland C."/>
            <person name="Labrador D."/>
            <person name="Manthey F."/>
            <person name="McCandless J."/>
            <person name="McMahon J."/>
            <person name="Monroy J."/>
            <person name="Newman K."/>
            <person name="Peroza J."/>
            <person name="Roy A."/>
            <person name="Sewelson S."/>
            <person name="Thompson A."/>
            <person name="Wiersma-Koch H."/>
            <person name="D'Elia T."/>
            <person name="Garlena R.A."/>
            <person name="Russell D.A."/>
            <person name="Pope W.H."/>
            <person name="Jacobs-Sera D."/>
            <person name="Hatfull G.F."/>
        </authorList>
    </citation>
    <scope>NUCLEOTIDE SEQUENCE [LARGE SCALE GENOMIC DNA]</scope>
</reference>
<name>A0A2Z5HG97_9CAUD</name>
<dbReference type="EMBL" id="MH399787">
    <property type="protein sequence ID" value="AXC38502.1"/>
    <property type="molecule type" value="Genomic_DNA"/>
</dbReference>
<gene>
    <name evidence="1" type="primary">57</name>
    <name evidence="1" type="ORF">SEA_RUBEELU_57</name>
</gene>
<proteinExistence type="predicted"/>
<evidence type="ECO:0000313" key="1">
    <source>
        <dbReference type="EMBL" id="AXC38502.1"/>
    </source>
</evidence>
<organism evidence="1 2">
    <name type="scientific">Mycobacterium phage Rubeelu</name>
    <dbReference type="NCBI Taxonomy" id="2250386"/>
    <lineage>
        <taxon>Viruses</taxon>
        <taxon>Duplodnaviria</taxon>
        <taxon>Heunggongvirae</taxon>
        <taxon>Uroviricota</taxon>
        <taxon>Caudoviricetes</taxon>
        <taxon>Nclasvirinae</taxon>
        <taxon>Charlievirus</taxon>
        <taxon>Charlievirus butters</taxon>
    </lineage>
</organism>
<dbReference type="Proteomes" id="UP000253239">
    <property type="component" value="Genome"/>
</dbReference>